<organism evidence="2 3">
    <name type="scientific">Sphaeramia orbicularis</name>
    <name type="common">orbiculate cardinalfish</name>
    <dbReference type="NCBI Taxonomy" id="375764"/>
    <lineage>
        <taxon>Eukaryota</taxon>
        <taxon>Metazoa</taxon>
        <taxon>Chordata</taxon>
        <taxon>Craniata</taxon>
        <taxon>Vertebrata</taxon>
        <taxon>Euteleostomi</taxon>
        <taxon>Actinopterygii</taxon>
        <taxon>Neopterygii</taxon>
        <taxon>Teleostei</taxon>
        <taxon>Neoteleostei</taxon>
        <taxon>Acanthomorphata</taxon>
        <taxon>Gobiaria</taxon>
        <taxon>Kurtiformes</taxon>
        <taxon>Apogonoidei</taxon>
        <taxon>Apogonidae</taxon>
        <taxon>Apogoninae</taxon>
        <taxon>Sphaeramia</taxon>
    </lineage>
</organism>
<reference evidence="2" key="2">
    <citation type="submission" date="2025-08" db="UniProtKB">
        <authorList>
            <consortium name="Ensembl"/>
        </authorList>
    </citation>
    <scope>IDENTIFICATION</scope>
</reference>
<keyword evidence="1" id="KW-0812">Transmembrane</keyword>
<sequence>LSKINALAISFPLSINIRMSKPVEVEKVGADSPLESTGKMINPFPLSPTLSSSKVSVIMWLCVCVCVCVCVFLNCCMSIHMSTPIFEHLLSPNHIITF</sequence>
<keyword evidence="1" id="KW-1133">Transmembrane helix</keyword>
<protein>
    <submittedName>
        <fullName evidence="2">Uncharacterized protein</fullName>
    </submittedName>
</protein>
<evidence type="ECO:0000256" key="1">
    <source>
        <dbReference type="SAM" id="Phobius"/>
    </source>
</evidence>
<evidence type="ECO:0000313" key="3">
    <source>
        <dbReference type="Proteomes" id="UP000472271"/>
    </source>
</evidence>
<reference evidence="2" key="3">
    <citation type="submission" date="2025-09" db="UniProtKB">
        <authorList>
            <consortium name="Ensembl"/>
        </authorList>
    </citation>
    <scope>IDENTIFICATION</scope>
</reference>
<keyword evidence="3" id="KW-1185">Reference proteome</keyword>
<evidence type="ECO:0000313" key="2">
    <source>
        <dbReference type="Ensembl" id="ENSSORP00005054592.1"/>
    </source>
</evidence>
<name>A0A673CPU0_9TELE</name>
<feature type="transmembrane region" description="Helical" evidence="1">
    <location>
        <begin position="57"/>
        <end position="76"/>
    </location>
</feature>
<dbReference type="AlphaFoldDB" id="A0A673CPU0"/>
<proteinExistence type="predicted"/>
<reference evidence="2" key="1">
    <citation type="submission" date="2019-06" db="EMBL/GenBank/DDBJ databases">
        <authorList>
            <consortium name="Wellcome Sanger Institute Data Sharing"/>
        </authorList>
    </citation>
    <scope>NUCLEOTIDE SEQUENCE [LARGE SCALE GENOMIC DNA]</scope>
</reference>
<dbReference type="Proteomes" id="UP000472271">
    <property type="component" value="Chromosome 16"/>
</dbReference>
<accession>A0A673CPU0</accession>
<dbReference type="InParanoid" id="A0A673CPU0"/>
<keyword evidence="1" id="KW-0472">Membrane</keyword>
<dbReference type="Ensembl" id="ENSSORT00005055868.1">
    <property type="protein sequence ID" value="ENSSORP00005054592.1"/>
    <property type="gene ID" value="ENSSORG00005024440.1"/>
</dbReference>